<protein>
    <recommendedName>
        <fullName evidence="1">Dynein heavy chain tail domain-containing protein</fullName>
    </recommendedName>
</protein>
<dbReference type="InterPro" id="IPR026983">
    <property type="entry name" value="DHC"/>
</dbReference>
<feature type="domain" description="Dynein heavy chain tail" evidence="1">
    <location>
        <begin position="173"/>
        <end position="465"/>
    </location>
</feature>
<dbReference type="AlphaFoldDB" id="A0A3P9ID12"/>
<dbReference type="PANTHER" id="PTHR46532:SF11">
    <property type="entry name" value="DYNEIN AXONEMAL HEAVY CHAIN 12"/>
    <property type="match status" value="1"/>
</dbReference>
<reference evidence="2 3" key="2">
    <citation type="submission" date="2017-04" db="EMBL/GenBank/DDBJ databases">
        <title>CpG methylation of centromeres and impact of large insertions on vertebrate speciation.</title>
        <authorList>
            <person name="Ichikawa K."/>
            <person name="Yoshimura J."/>
            <person name="Morishita S."/>
        </authorList>
    </citation>
    <scope>NUCLEOTIDE SEQUENCE</scope>
    <source>
        <strain evidence="2 3">HSOK</strain>
    </source>
</reference>
<dbReference type="GO" id="GO:0030286">
    <property type="term" value="C:dynein complex"/>
    <property type="evidence" value="ECO:0007669"/>
    <property type="project" value="InterPro"/>
</dbReference>
<dbReference type="Ensembl" id="ENSORLT00015026325.1">
    <property type="protein sequence ID" value="ENSORLP00015017784.1"/>
    <property type="gene ID" value="ENSORLG00015018846.1"/>
</dbReference>
<accession>A0A3P9ID12</accession>
<dbReference type="InterPro" id="IPR013594">
    <property type="entry name" value="Dynein_heavy_tail"/>
</dbReference>
<sequence>MEEELPSPLKTGVVLSDERVDFLRELAFCFLRVKTDKWNRFIGAEENQKILLDFLGNIWTNRLFFSTGPGGTLHAGDTPPSWKTKILCVRKKGALQGVYKQLVCMQVLVCVLSNDLNQKYWPPVVCEDILRHLERLRRNVVTLRGQAEGRTLLPLPLFVERASARWPLDHGLVYSIETLIVQWSGQIWNVLKKDSGALLLQGDHPGPNVELQFWATQRENLLGIQSQIQSSKVQRIMEILERAKSSYYLAFKDICVKVNEAVLEAEDIDLYLRPLRRLISNLEEKSFPKVDTLLPPLFHTLCLIWTHSQYYCAPRRMVVLLQEFCNLIIEKVFAYLIPEQLFKMEIEEGMERVQICISVMRTFKELFHIYRQRIPSYYKEGQTVKSWDFSETLVFKRLDGIIERLQMIEEVFATALDFLQLEKLELGETRGGILSEMVYSMNEEFHDQWRTLRESKYNPFDYTNDNPPSVFLQLQYLADHVQRGSKQLQVYFGSTQRKGRRSCKYLKSNTKLQADSAVLGKNMPKVAGNLKWSQELRSRILQNRNNLCQMAHL</sequence>
<reference evidence="2" key="4">
    <citation type="submission" date="2025-09" db="UniProtKB">
        <authorList>
            <consortium name="Ensembl"/>
        </authorList>
    </citation>
    <scope>IDENTIFICATION</scope>
    <source>
        <strain evidence="2">HSOK</strain>
    </source>
</reference>
<evidence type="ECO:0000313" key="3">
    <source>
        <dbReference type="Proteomes" id="UP000265200"/>
    </source>
</evidence>
<dbReference type="GO" id="GO:0051959">
    <property type="term" value="F:dynein light intermediate chain binding"/>
    <property type="evidence" value="ECO:0007669"/>
    <property type="project" value="InterPro"/>
</dbReference>
<proteinExistence type="predicted"/>
<evidence type="ECO:0000313" key="2">
    <source>
        <dbReference type="Ensembl" id="ENSORLP00015017784.1"/>
    </source>
</evidence>
<evidence type="ECO:0000259" key="1">
    <source>
        <dbReference type="Pfam" id="PF08385"/>
    </source>
</evidence>
<dbReference type="GO" id="GO:0045505">
    <property type="term" value="F:dynein intermediate chain binding"/>
    <property type="evidence" value="ECO:0007669"/>
    <property type="project" value="InterPro"/>
</dbReference>
<name>A0A3P9ID12_ORYLA</name>
<dbReference type="GO" id="GO:0007018">
    <property type="term" value="P:microtubule-based movement"/>
    <property type="evidence" value="ECO:0007669"/>
    <property type="project" value="InterPro"/>
</dbReference>
<organism evidence="2 3">
    <name type="scientific">Oryzias latipes</name>
    <name type="common">Japanese rice fish</name>
    <name type="synonym">Japanese killifish</name>
    <dbReference type="NCBI Taxonomy" id="8090"/>
    <lineage>
        <taxon>Eukaryota</taxon>
        <taxon>Metazoa</taxon>
        <taxon>Chordata</taxon>
        <taxon>Craniata</taxon>
        <taxon>Vertebrata</taxon>
        <taxon>Euteleostomi</taxon>
        <taxon>Actinopterygii</taxon>
        <taxon>Neopterygii</taxon>
        <taxon>Teleostei</taxon>
        <taxon>Neoteleostei</taxon>
        <taxon>Acanthomorphata</taxon>
        <taxon>Ovalentaria</taxon>
        <taxon>Atherinomorphae</taxon>
        <taxon>Beloniformes</taxon>
        <taxon>Adrianichthyidae</taxon>
        <taxon>Oryziinae</taxon>
        <taxon>Oryzias</taxon>
    </lineage>
</organism>
<reference evidence="2" key="3">
    <citation type="submission" date="2025-08" db="UniProtKB">
        <authorList>
            <consortium name="Ensembl"/>
        </authorList>
    </citation>
    <scope>IDENTIFICATION</scope>
    <source>
        <strain evidence="2">HSOK</strain>
    </source>
</reference>
<reference key="1">
    <citation type="journal article" date="2007" name="Nature">
        <title>The medaka draft genome and insights into vertebrate genome evolution.</title>
        <authorList>
            <person name="Kasahara M."/>
            <person name="Naruse K."/>
            <person name="Sasaki S."/>
            <person name="Nakatani Y."/>
            <person name="Qu W."/>
            <person name="Ahsan B."/>
            <person name="Yamada T."/>
            <person name="Nagayasu Y."/>
            <person name="Doi K."/>
            <person name="Kasai Y."/>
            <person name="Jindo T."/>
            <person name="Kobayashi D."/>
            <person name="Shimada A."/>
            <person name="Toyoda A."/>
            <person name="Kuroki Y."/>
            <person name="Fujiyama A."/>
            <person name="Sasaki T."/>
            <person name="Shimizu A."/>
            <person name="Asakawa S."/>
            <person name="Shimizu N."/>
            <person name="Hashimoto S."/>
            <person name="Yang J."/>
            <person name="Lee Y."/>
            <person name="Matsushima K."/>
            <person name="Sugano S."/>
            <person name="Sakaizumi M."/>
            <person name="Narita T."/>
            <person name="Ohishi K."/>
            <person name="Haga S."/>
            <person name="Ohta F."/>
            <person name="Nomoto H."/>
            <person name="Nogata K."/>
            <person name="Morishita T."/>
            <person name="Endo T."/>
            <person name="Shin-I T."/>
            <person name="Takeda H."/>
            <person name="Morishita S."/>
            <person name="Kohara Y."/>
        </authorList>
    </citation>
    <scope>NUCLEOTIDE SEQUENCE [LARGE SCALE GENOMIC DNA]</scope>
    <source>
        <strain>Hd-rR</strain>
    </source>
</reference>
<dbReference type="Proteomes" id="UP000265200">
    <property type="component" value="Chromosome 17"/>
</dbReference>
<dbReference type="PANTHER" id="PTHR46532">
    <property type="entry name" value="MALE FERTILITY FACTOR KL5"/>
    <property type="match status" value="1"/>
</dbReference>
<dbReference type="Pfam" id="PF08385">
    <property type="entry name" value="DHC_N1"/>
    <property type="match status" value="1"/>
</dbReference>